<dbReference type="InterPro" id="IPR000014">
    <property type="entry name" value="PAS"/>
</dbReference>
<dbReference type="EMBL" id="JAPDFW010000011">
    <property type="protein sequence ID" value="KAJ5080178.1"/>
    <property type="molecule type" value="Genomic_DNA"/>
</dbReference>
<sequence length="309" mass="36377">MGITSSSCLKFPNVKLSKYKNILEQTVDPFASVDNEGNFIDSNEALLSFLKVRSAKQLLKFNVWSFTPRKQKNFEQSRTSIQQSFCEKLFESLTNTIDFDFQIKNIFGEMQWVHVWARPITVNSKILILLTLKEIEEPKSEISHLSTILDTMSETESTFGFFDLQMNSEKEFNRSNSNDSFDALEIRNEDPSQILSEKYANDLIEDIDFEIQECLIEKEILILVKNKMQMAEQLKREIQDKDKTIQRLKKEIQSKKLLIQNWNLKIEKIQAEYFQNKKEKQKIKSETESRTFISSYDEDEVILSWEENK</sequence>
<dbReference type="AlphaFoldDB" id="A0A9Q0LW69"/>
<dbReference type="Proteomes" id="UP001149090">
    <property type="component" value="Unassembled WGS sequence"/>
</dbReference>
<reference evidence="2" key="1">
    <citation type="submission" date="2022-10" db="EMBL/GenBank/DDBJ databases">
        <title>Novel sulphate-reducing endosymbionts in the free-living metamonad Anaeramoeba.</title>
        <authorList>
            <person name="Jerlstrom-Hultqvist J."/>
            <person name="Cepicka I."/>
            <person name="Gallot-Lavallee L."/>
            <person name="Salas-Leiva D."/>
            <person name="Curtis B.A."/>
            <person name="Zahonova K."/>
            <person name="Pipaliya S."/>
            <person name="Dacks J."/>
            <person name="Roger A.J."/>
        </authorList>
    </citation>
    <scope>NUCLEOTIDE SEQUENCE</scope>
    <source>
        <strain evidence="2">BMAN</strain>
    </source>
</reference>
<evidence type="ECO:0008006" key="4">
    <source>
        <dbReference type="Google" id="ProtNLM"/>
    </source>
</evidence>
<keyword evidence="3" id="KW-1185">Reference proteome</keyword>
<evidence type="ECO:0000256" key="1">
    <source>
        <dbReference type="SAM" id="Coils"/>
    </source>
</evidence>
<comment type="caution">
    <text evidence="2">The sequence shown here is derived from an EMBL/GenBank/DDBJ whole genome shotgun (WGS) entry which is preliminary data.</text>
</comment>
<evidence type="ECO:0000313" key="2">
    <source>
        <dbReference type="EMBL" id="KAJ5080178.1"/>
    </source>
</evidence>
<dbReference type="SUPFAM" id="SSF55785">
    <property type="entry name" value="PYP-like sensor domain (PAS domain)"/>
    <property type="match status" value="1"/>
</dbReference>
<organism evidence="2 3">
    <name type="scientific">Anaeramoeba ignava</name>
    <name type="common">Anaerobic marine amoeba</name>
    <dbReference type="NCBI Taxonomy" id="1746090"/>
    <lineage>
        <taxon>Eukaryota</taxon>
        <taxon>Metamonada</taxon>
        <taxon>Anaeramoebidae</taxon>
        <taxon>Anaeramoeba</taxon>
    </lineage>
</organism>
<feature type="coiled-coil region" evidence="1">
    <location>
        <begin position="221"/>
        <end position="286"/>
    </location>
</feature>
<dbReference type="InterPro" id="IPR035965">
    <property type="entry name" value="PAS-like_dom_sf"/>
</dbReference>
<dbReference type="Gene3D" id="3.30.450.20">
    <property type="entry name" value="PAS domain"/>
    <property type="match status" value="1"/>
</dbReference>
<proteinExistence type="predicted"/>
<protein>
    <recommendedName>
        <fullName evidence="4">PAS domain-containing protein</fullName>
    </recommendedName>
</protein>
<dbReference type="NCBIfam" id="TIGR00229">
    <property type="entry name" value="sensory_box"/>
    <property type="match status" value="1"/>
</dbReference>
<evidence type="ECO:0000313" key="3">
    <source>
        <dbReference type="Proteomes" id="UP001149090"/>
    </source>
</evidence>
<accession>A0A9Q0LW69</accession>
<gene>
    <name evidence="2" type="ORF">M0811_03661</name>
</gene>
<name>A0A9Q0LW69_ANAIG</name>
<keyword evidence="1" id="KW-0175">Coiled coil</keyword>